<evidence type="ECO:0000313" key="2">
    <source>
        <dbReference type="Proteomes" id="UP000231292"/>
    </source>
</evidence>
<dbReference type="EMBL" id="PCRK01000051">
    <property type="protein sequence ID" value="PIP19534.1"/>
    <property type="molecule type" value="Genomic_DNA"/>
</dbReference>
<accession>A0A2G9YJY3</accession>
<organism evidence="1 2">
    <name type="scientific">Candidatus Sherwoodlollariibacterium unditelluris</name>
    <dbReference type="NCBI Taxonomy" id="1974757"/>
    <lineage>
        <taxon>Bacteria</taxon>
        <taxon>Pseudomonadati</taxon>
        <taxon>Candidatus Omnitrophota</taxon>
        <taxon>Candidatus Sherwoodlollariibacterium</taxon>
    </lineage>
</organism>
<dbReference type="AlphaFoldDB" id="A0A2G9YJY3"/>
<protein>
    <submittedName>
        <fullName evidence="1">Uncharacterized protein</fullName>
    </submittedName>
</protein>
<name>A0A2G9YJY3_9BACT</name>
<comment type="caution">
    <text evidence="1">The sequence shown here is derived from an EMBL/GenBank/DDBJ whole genome shotgun (WGS) entry which is preliminary data.</text>
</comment>
<dbReference type="Proteomes" id="UP000231292">
    <property type="component" value="Unassembled WGS sequence"/>
</dbReference>
<sequence length="163" mass="18325">MSWNKQGRVWAYVLFLSCVLFSFLYLLPARAKILVSGPKKTISSRSRSLTVKPVKEGIEVFQAKAGMKKKYKVAYGTDEVEVGDFSTQKFKPQAKLKRWGEETFLQVGVSQVNISAADETVDLQADRVGWESPKVGAGFYKTDQREIKVKGKNNKDYSVDSNC</sequence>
<evidence type="ECO:0000313" key="1">
    <source>
        <dbReference type="EMBL" id="PIP19534.1"/>
    </source>
</evidence>
<proteinExistence type="predicted"/>
<gene>
    <name evidence="1" type="ORF">COX41_02400</name>
</gene>
<reference evidence="1 2" key="1">
    <citation type="submission" date="2017-09" db="EMBL/GenBank/DDBJ databases">
        <title>Depth-based differentiation of microbial function through sediment-hosted aquifers and enrichment of novel symbionts in the deep terrestrial subsurface.</title>
        <authorList>
            <person name="Probst A.J."/>
            <person name="Ladd B."/>
            <person name="Jarett J.K."/>
            <person name="Geller-Mcgrath D.E."/>
            <person name="Sieber C.M."/>
            <person name="Emerson J.B."/>
            <person name="Anantharaman K."/>
            <person name="Thomas B.C."/>
            <person name="Malmstrom R."/>
            <person name="Stieglmeier M."/>
            <person name="Klingl A."/>
            <person name="Woyke T."/>
            <person name="Ryan C.M."/>
            <person name="Banfield J.F."/>
        </authorList>
    </citation>
    <scope>NUCLEOTIDE SEQUENCE [LARGE SCALE GENOMIC DNA]</scope>
    <source>
        <strain evidence="1">CG23_combo_of_CG06-09_8_20_14_all_41_10</strain>
    </source>
</reference>